<keyword evidence="1" id="KW-0472">Membrane</keyword>
<dbReference type="AlphaFoldDB" id="A0A8C0U4B1"/>
<dbReference type="Proteomes" id="UP000694410">
    <property type="component" value="Unplaced"/>
</dbReference>
<keyword evidence="1" id="KW-0812">Transmembrane</keyword>
<evidence type="ECO:0000313" key="2">
    <source>
        <dbReference type="Ensembl" id="ENSCCEP00000001572.1"/>
    </source>
</evidence>
<protein>
    <submittedName>
        <fullName evidence="2">Uncharacterized protein</fullName>
    </submittedName>
</protein>
<keyword evidence="1" id="KW-1133">Transmembrane helix</keyword>
<feature type="transmembrane region" description="Helical" evidence="1">
    <location>
        <begin position="34"/>
        <end position="54"/>
    </location>
</feature>
<keyword evidence="3" id="KW-1185">Reference proteome</keyword>
<evidence type="ECO:0000256" key="1">
    <source>
        <dbReference type="SAM" id="Phobius"/>
    </source>
</evidence>
<sequence>MPRELTSCRWSQQEHEKSRIMMGCGDGLCALERFTCLFFPAVLKVFYIACYLFWKSTNWELPECKVHFDCLTGLYLLTVLPVLLLLAWPNIPKEMLALLQPHRDVQNHRMEKRNFVLDANISSRAE</sequence>
<name>A0A8C0U4B1_CYACU</name>
<organism evidence="2 3">
    <name type="scientific">Cyanistes caeruleus</name>
    <name type="common">Eurasian blue tit</name>
    <name type="synonym">Parus caeruleus</name>
    <dbReference type="NCBI Taxonomy" id="156563"/>
    <lineage>
        <taxon>Eukaryota</taxon>
        <taxon>Metazoa</taxon>
        <taxon>Chordata</taxon>
        <taxon>Craniata</taxon>
        <taxon>Vertebrata</taxon>
        <taxon>Euteleostomi</taxon>
        <taxon>Archelosauria</taxon>
        <taxon>Archosauria</taxon>
        <taxon>Dinosauria</taxon>
        <taxon>Saurischia</taxon>
        <taxon>Theropoda</taxon>
        <taxon>Coelurosauria</taxon>
        <taxon>Aves</taxon>
        <taxon>Neognathae</taxon>
        <taxon>Neoaves</taxon>
        <taxon>Telluraves</taxon>
        <taxon>Australaves</taxon>
        <taxon>Passeriformes</taxon>
        <taxon>Paridae</taxon>
        <taxon>Cyanistes</taxon>
    </lineage>
</organism>
<reference evidence="2" key="1">
    <citation type="submission" date="2025-08" db="UniProtKB">
        <authorList>
            <consortium name="Ensembl"/>
        </authorList>
    </citation>
    <scope>IDENTIFICATION</scope>
</reference>
<dbReference type="Ensembl" id="ENSCCET00000002653.1">
    <property type="protein sequence ID" value="ENSCCEP00000001572.1"/>
    <property type="gene ID" value="ENSCCEG00000001798.1"/>
</dbReference>
<evidence type="ECO:0000313" key="3">
    <source>
        <dbReference type="Proteomes" id="UP000694410"/>
    </source>
</evidence>
<feature type="transmembrane region" description="Helical" evidence="1">
    <location>
        <begin position="66"/>
        <end position="88"/>
    </location>
</feature>
<reference evidence="2" key="2">
    <citation type="submission" date="2025-09" db="UniProtKB">
        <authorList>
            <consortium name="Ensembl"/>
        </authorList>
    </citation>
    <scope>IDENTIFICATION</scope>
</reference>
<proteinExistence type="predicted"/>
<accession>A0A8C0U4B1</accession>